<evidence type="ECO:0000256" key="2">
    <source>
        <dbReference type="ARBA" id="ARBA00001933"/>
    </source>
</evidence>
<evidence type="ECO:0000256" key="5">
    <source>
        <dbReference type="HAMAP-Rule" id="MF_01201"/>
    </source>
</evidence>
<evidence type="ECO:0000256" key="3">
    <source>
        <dbReference type="ARBA" id="ARBA00022898"/>
    </source>
</evidence>
<accession>A0A9D7T2A1</accession>
<dbReference type="InterPro" id="IPR029066">
    <property type="entry name" value="PLP-binding_barrel"/>
</dbReference>
<dbReference type="Gene3D" id="3.40.1190.10">
    <property type="entry name" value="Mur-like, catalytic domain"/>
    <property type="match status" value="1"/>
</dbReference>
<dbReference type="EC" id="5.1.1.1" evidence="5"/>
<protein>
    <recommendedName>
        <fullName evidence="5">Alanine racemase</fullName>
        <ecNumber evidence="5">5.1.1.1</ecNumber>
    </recommendedName>
</protein>
<dbReference type="GO" id="GO:0030632">
    <property type="term" value="P:D-alanine biosynthetic process"/>
    <property type="evidence" value="ECO:0007669"/>
    <property type="project" value="UniProtKB-UniRule"/>
</dbReference>
<dbReference type="Gene3D" id="3.20.20.10">
    <property type="entry name" value="Alanine racemase"/>
    <property type="match status" value="1"/>
</dbReference>
<dbReference type="Pfam" id="PF08245">
    <property type="entry name" value="Mur_ligase_M"/>
    <property type="match status" value="1"/>
</dbReference>
<dbReference type="GO" id="GO:0030170">
    <property type="term" value="F:pyridoxal phosphate binding"/>
    <property type="evidence" value="ECO:0007669"/>
    <property type="project" value="UniProtKB-UniRule"/>
</dbReference>
<proteinExistence type="inferred from homology"/>
<name>A0A9D7T2A1_9BACT</name>
<dbReference type="InterPro" id="IPR013221">
    <property type="entry name" value="Mur_ligase_cen"/>
</dbReference>
<dbReference type="Gene3D" id="3.40.1390.10">
    <property type="entry name" value="MurE/MurF, N-terminal domain"/>
    <property type="match status" value="1"/>
</dbReference>
<dbReference type="InterPro" id="IPR000713">
    <property type="entry name" value="Mur_ligase_N"/>
</dbReference>
<reference evidence="9 10" key="1">
    <citation type="submission" date="2020-10" db="EMBL/GenBank/DDBJ databases">
        <title>Connecting structure to function with the recovery of over 1000 high-quality activated sludge metagenome-assembled genomes encoding full-length rRNA genes using long-read sequencing.</title>
        <authorList>
            <person name="Singleton C.M."/>
            <person name="Petriglieri F."/>
            <person name="Kristensen J.M."/>
            <person name="Kirkegaard R.H."/>
            <person name="Michaelsen T.Y."/>
            <person name="Andersen M.H."/>
            <person name="Karst S.M."/>
            <person name="Dueholm M.S."/>
            <person name="Nielsen P.H."/>
            <person name="Albertsen M."/>
        </authorList>
    </citation>
    <scope>NUCLEOTIDE SEQUENCE [LARGE SCALE GENOMIC DNA]</scope>
    <source>
        <strain evidence="9">Ribe_18-Q3-R11-54_MAXAC.273</strain>
    </source>
</reference>
<evidence type="ECO:0000256" key="7">
    <source>
        <dbReference type="PIRSR" id="PIRSR600821-52"/>
    </source>
</evidence>
<feature type="domain" description="Alanine racemase C-terminal" evidence="8">
    <location>
        <begin position="690"/>
        <end position="815"/>
    </location>
</feature>
<dbReference type="Gene3D" id="2.40.37.10">
    <property type="entry name" value="Lyase, Ornithine Decarboxylase, Chain A, domain 1"/>
    <property type="match status" value="1"/>
</dbReference>
<dbReference type="EMBL" id="JADKGY010000032">
    <property type="protein sequence ID" value="MBK9985024.1"/>
    <property type="molecule type" value="Genomic_DNA"/>
</dbReference>
<dbReference type="HAMAP" id="MF_01201">
    <property type="entry name" value="Ala_racemase"/>
    <property type="match status" value="1"/>
</dbReference>
<keyword evidence="9" id="KW-0436">Ligase</keyword>
<dbReference type="Pfam" id="PF01225">
    <property type="entry name" value="Mur_ligase"/>
    <property type="match status" value="1"/>
</dbReference>
<dbReference type="PANTHER" id="PTHR30511:SF0">
    <property type="entry name" value="ALANINE RACEMASE, CATABOLIC-RELATED"/>
    <property type="match status" value="1"/>
</dbReference>
<dbReference type="InterPro" id="IPR035911">
    <property type="entry name" value="MurE/MurF_N"/>
</dbReference>
<dbReference type="PROSITE" id="PS00395">
    <property type="entry name" value="ALANINE_RACEMASE"/>
    <property type="match status" value="1"/>
</dbReference>
<evidence type="ECO:0000313" key="9">
    <source>
        <dbReference type="EMBL" id="MBK9985024.1"/>
    </source>
</evidence>
<dbReference type="InterPro" id="IPR020622">
    <property type="entry name" value="Ala_racemase_pyridoxalP-BS"/>
</dbReference>
<dbReference type="AlphaFoldDB" id="A0A9D7T2A1"/>
<evidence type="ECO:0000256" key="4">
    <source>
        <dbReference type="ARBA" id="ARBA00023235"/>
    </source>
</evidence>
<dbReference type="Pfam" id="PF00842">
    <property type="entry name" value="Ala_racemase_C"/>
    <property type="match status" value="1"/>
</dbReference>
<dbReference type="GO" id="GO:0008784">
    <property type="term" value="F:alanine racemase activity"/>
    <property type="evidence" value="ECO:0007669"/>
    <property type="project" value="UniProtKB-UniRule"/>
</dbReference>
<dbReference type="CDD" id="cd00430">
    <property type="entry name" value="PLPDE_III_AR"/>
    <property type="match status" value="1"/>
</dbReference>
<feature type="binding site" evidence="5 7">
    <location>
        <position position="585"/>
    </location>
    <ligand>
        <name>substrate</name>
    </ligand>
</feature>
<keyword evidence="3 5" id="KW-0663">Pyridoxal phosphate</keyword>
<dbReference type="InterPro" id="IPR000821">
    <property type="entry name" value="Ala_racemase"/>
</dbReference>
<dbReference type="InterPro" id="IPR036565">
    <property type="entry name" value="Mur-like_cat_sf"/>
</dbReference>
<dbReference type="FunFam" id="3.20.20.10:FF:000002">
    <property type="entry name" value="Alanine racemase"/>
    <property type="match status" value="1"/>
</dbReference>
<dbReference type="NCBIfam" id="TIGR00492">
    <property type="entry name" value="alr"/>
    <property type="match status" value="1"/>
</dbReference>
<comment type="caution">
    <text evidence="9">The sequence shown here is derived from an EMBL/GenBank/DDBJ whole genome shotgun (WGS) entry which is preliminary data.</text>
</comment>
<dbReference type="InterPro" id="IPR036615">
    <property type="entry name" value="Mur_ligase_C_dom_sf"/>
</dbReference>
<sequence length="817" mass="91523">MYTAESIASLFAEGSHQLPYPSATIQNICIDSRKAAWQTNALFIALQGARTDGHGYIHQAFEQGIRSFLVQENMDTTSFPEANYIKVPNVLDAFHKIASYHRQLYKGKVIAIIGSNGKTWVKEWLYMLLYRDQNVYRSPGSYNSQVGVPLSVWNIPIDTSYAIIEAGISNPNEMERLRKIIRPDIVVFTHFGDAHNEGFAYDSDLKLKEKLVMCTDAASIVFPADEEVVAEAVQKSFPEKNHFTWSLKSHGLINASSEKINDHTKVSFSFDGHQWNYSLPFIGAVPVSNSLACLTTMVALDIPIEERLPYFEELQPIDMRLKAEDAIQGCVLINDSYSLDLDSLQYALESLDIAGQTQRKTLILSDHAHGNAVIYEELAEMISGAGIDKLICIGTEVKALIHLVPPEVICYTYQDVDDLFRKGGITDVHNEVILLKGARRFGFERIARRLRLRSHSAVLHVDFQALDHNLRYFYKMIRPGVKKIAVVKANAYGAGSLEVCRFLSWQHVDMLAVAVIDEGIELREAGISIPVIVLNPDPEGMDLILQHNLEPEIYNQHILQKLLTACQFSQDSAIIHIKIDSGTHRLGFAIDEIPDLIRILQHQPWIKVGTVFTHLSGTDDPRWDSFTHEQVRRFDKMYALLSEGLGYQPPRHVLSTNGILRFPEYQFEAVRLGIGLYGVGLPDHPQLMPVHSLTARILHIQQIGPGESVSYSRSFITDRDRTIATVNLGYADGLPRVAGSVGSSFSLHGQLAPIIGRVCMDMTMIDVTHIPEAAIGDEVVIFDKDHSIEALAQACGTIPYEIMTNLNPRIRKVYEHG</sequence>
<dbReference type="GO" id="GO:0005524">
    <property type="term" value="F:ATP binding"/>
    <property type="evidence" value="ECO:0007669"/>
    <property type="project" value="InterPro"/>
</dbReference>
<dbReference type="SUPFAM" id="SSF53623">
    <property type="entry name" value="MurD-like peptide ligases, catalytic domain"/>
    <property type="match status" value="1"/>
</dbReference>
<dbReference type="InterPro" id="IPR011079">
    <property type="entry name" value="Ala_racemase_C"/>
</dbReference>
<comment type="function">
    <text evidence="5">Catalyzes the interconversion of L-alanine and D-alanine. May also act on other amino acids.</text>
</comment>
<feature type="active site" description="Proton acceptor; specific for D-alanine" evidence="5">
    <location>
        <position position="488"/>
    </location>
</feature>
<feature type="binding site" evidence="5 7">
    <location>
        <position position="760"/>
    </location>
    <ligand>
        <name>substrate</name>
    </ligand>
</feature>
<evidence type="ECO:0000256" key="6">
    <source>
        <dbReference type="PIRSR" id="PIRSR600821-50"/>
    </source>
</evidence>
<dbReference type="InterPro" id="IPR001608">
    <property type="entry name" value="Ala_racemase_N"/>
</dbReference>
<comment type="similarity">
    <text evidence="5">Belongs to the alanine racemase family.</text>
</comment>
<organism evidence="9 10">
    <name type="scientific">Candidatus Opimibacter skivensis</name>
    <dbReference type="NCBI Taxonomy" id="2982028"/>
    <lineage>
        <taxon>Bacteria</taxon>
        <taxon>Pseudomonadati</taxon>
        <taxon>Bacteroidota</taxon>
        <taxon>Saprospiria</taxon>
        <taxon>Saprospirales</taxon>
        <taxon>Saprospiraceae</taxon>
        <taxon>Candidatus Opimibacter</taxon>
    </lineage>
</organism>
<evidence type="ECO:0000259" key="8">
    <source>
        <dbReference type="SMART" id="SM01005"/>
    </source>
</evidence>
<dbReference type="PANTHER" id="PTHR30511">
    <property type="entry name" value="ALANINE RACEMASE"/>
    <property type="match status" value="1"/>
</dbReference>
<dbReference type="PRINTS" id="PR00992">
    <property type="entry name" value="ALARACEMASE"/>
</dbReference>
<dbReference type="Pfam" id="PF01168">
    <property type="entry name" value="Ala_racemase_N"/>
    <property type="match status" value="1"/>
</dbReference>
<evidence type="ECO:0000256" key="1">
    <source>
        <dbReference type="ARBA" id="ARBA00000316"/>
    </source>
</evidence>
<dbReference type="SUPFAM" id="SSF50621">
    <property type="entry name" value="Alanine racemase C-terminal domain-like"/>
    <property type="match status" value="1"/>
</dbReference>
<dbReference type="SUPFAM" id="SSF53244">
    <property type="entry name" value="MurD-like peptide ligases, peptide-binding domain"/>
    <property type="match status" value="1"/>
</dbReference>
<dbReference type="NCBIfam" id="NF008897">
    <property type="entry name" value="PRK11930.1"/>
    <property type="match status" value="1"/>
</dbReference>
<feature type="active site" description="Proton acceptor; specific for L-alanine" evidence="5">
    <location>
        <position position="711"/>
    </location>
</feature>
<dbReference type="SMART" id="SM01005">
    <property type="entry name" value="Ala_racemase_C"/>
    <property type="match status" value="1"/>
</dbReference>
<dbReference type="GO" id="GO:0005829">
    <property type="term" value="C:cytosol"/>
    <property type="evidence" value="ECO:0007669"/>
    <property type="project" value="TreeGrafter"/>
</dbReference>
<dbReference type="SUPFAM" id="SSF63418">
    <property type="entry name" value="MurE/MurF N-terminal domain"/>
    <property type="match status" value="1"/>
</dbReference>
<comment type="pathway">
    <text evidence="5">Amino-acid biosynthesis; D-alanine biosynthesis; D-alanine from L-alanine: step 1/1.</text>
</comment>
<dbReference type="Proteomes" id="UP000808337">
    <property type="component" value="Unassembled WGS sequence"/>
</dbReference>
<keyword evidence="4 5" id="KW-0413">Isomerase</keyword>
<gene>
    <name evidence="9" type="ORF">IPP15_22130</name>
</gene>
<comment type="cofactor">
    <cofactor evidence="2 5 6">
        <name>pyridoxal 5'-phosphate</name>
        <dbReference type="ChEBI" id="CHEBI:597326"/>
    </cofactor>
</comment>
<comment type="catalytic activity">
    <reaction evidence="1 5">
        <text>L-alanine = D-alanine</text>
        <dbReference type="Rhea" id="RHEA:20249"/>
        <dbReference type="ChEBI" id="CHEBI:57416"/>
        <dbReference type="ChEBI" id="CHEBI:57972"/>
        <dbReference type="EC" id="5.1.1.1"/>
    </reaction>
</comment>
<dbReference type="Gene3D" id="3.90.190.20">
    <property type="entry name" value="Mur ligase, C-terminal domain"/>
    <property type="match status" value="1"/>
</dbReference>
<dbReference type="SUPFAM" id="SSF51419">
    <property type="entry name" value="PLP-binding barrel"/>
    <property type="match status" value="1"/>
</dbReference>
<dbReference type="InterPro" id="IPR009006">
    <property type="entry name" value="Ala_racemase/Decarboxylase_C"/>
</dbReference>
<dbReference type="GO" id="GO:0016881">
    <property type="term" value="F:acid-amino acid ligase activity"/>
    <property type="evidence" value="ECO:0007669"/>
    <property type="project" value="InterPro"/>
</dbReference>
<evidence type="ECO:0000313" key="10">
    <source>
        <dbReference type="Proteomes" id="UP000808337"/>
    </source>
</evidence>
<feature type="modified residue" description="N6-(pyridoxal phosphate)lysine" evidence="5 6">
    <location>
        <position position="488"/>
    </location>
</feature>